<dbReference type="SUPFAM" id="SSF53335">
    <property type="entry name" value="S-adenosyl-L-methionine-dependent methyltransferases"/>
    <property type="match status" value="1"/>
</dbReference>
<dbReference type="InterPro" id="IPR029063">
    <property type="entry name" value="SAM-dependent_MTases_sf"/>
</dbReference>
<dbReference type="GeneID" id="89938348"/>
<reference evidence="7" key="1">
    <citation type="journal article" date="2023" name="Mol. Phylogenet. Evol.">
        <title>Genome-scale phylogeny and comparative genomics of the fungal order Sordariales.</title>
        <authorList>
            <person name="Hensen N."/>
            <person name="Bonometti L."/>
            <person name="Westerberg I."/>
            <person name="Brannstrom I.O."/>
            <person name="Guillou S."/>
            <person name="Cros-Aarteil S."/>
            <person name="Calhoun S."/>
            <person name="Haridas S."/>
            <person name="Kuo A."/>
            <person name="Mondo S."/>
            <person name="Pangilinan J."/>
            <person name="Riley R."/>
            <person name="LaButti K."/>
            <person name="Andreopoulos B."/>
            <person name="Lipzen A."/>
            <person name="Chen C."/>
            <person name="Yan M."/>
            <person name="Daum C."/>
            <person name="Ng V."/>
            <person name="Clum A."/>
            <person name="Steindorff A."/>
            <person name="Ohm R.A."/>
            <person name="Martin F."/>
            <person name="Silar P."/>
            <person name="Natvig D.O."/>
            <person name="Lalanne C."/>
            <person name="Gautier V."/>
            <person name="Ament-Velasquez S.L."/>
            <person name="Kruys A."/>
            <person name="Hutchinson M.I."/>
            <person name="Powell A.J."/>
            <person name="Barry K."/>
            <person name="Miller A.N."/>
            <person name="Grigoriev I.V."/>
            <person name="Debuchy R."/>
            <person name="Gladieux P."/>
            <person name="Hiltunen Thoren M."/>
            <person name="Johannesson H."/>
        </authorList>
    </citation>
    <scope>NUCLEOTIDE SEQUENCE</scope>
    <source>
        <strain evidence="7">CBS 508.74</strain>
    </source>
</reference>
<feature type="active site" description="Proton acceptor" evidence="4">
    <location>
        <position position="289"/>
    </location>
</feature>
<evidence type="ECO:0000313" key="8">
    <source>
        <dbReference type="Proteomes" id="UP001302812"/>
    </source>
</evidence>
<dbReference type="RefSeq" id="XP_064673596.1">
    <property type="nucleotide sequence ID" value="XM_064814223.1"/>
</dbReference>
<dbReference type="PIRSF" id="PIRSF005739">
    <property type="entry name" value="O-mtase"/>
    <property type="match status" value="1"/>
</dbReference>
<keyword evidence="1 7" id="KW-0489">Methyltransferase</keyword>
<dbReference type="GO" id="GO:0032259">
    <property type="term" value="P:methylation"/>
    <property type="evidence" value="ECO:0007669"/>
    <property type="project" value="UniProtKB-KW"/>
</dbReference>
<dbReference type="InterPro" id="IPR012967">
    <property type="entry name" value="COMT_dimerisation"/>
</dbReference>
<dbReference type="PROSITE" id="PS51683">
    <property type="entry name" value="SAM_OMT_II"/>
    <property type="match status" value="1"/>
</dbReference>
<evidence type="ECO:0000256" key="3">
    <source>
        <dbReference type="ARBA" id="ARBA00022691"/>
    </source>
</evidence>
<feature type="domain" description="O-methyltransferase dimerisation" evidence="6">
    <location>
        <begin position="53"/>
        <end position="118"/>
    </location>
</feature>
<dbReference type="GO" id="GO:0008171">
    <property type="term" value="F:O-methyltransferase activity"/>
    <property type="evidence" value="ECO:0007669"/>
    <property type="project" value="InterPro"/>
</dbReference>
<evidence type="ECO:0000256" key="2">
    <source>
        <dbReference type="ARBA" id="ARBA00022679"/>
    </source>
</evidence>
<evidence type="ECO:0000259" key="5">
    <source>
        <dbReference type="Pfam" id="PF00891"/>
    </source>
</evidence>
<dbReference type="Gene3D" id="3.40.50.150">
    <property type="entry name" value="Vaccinia Virus protein VP39"/>
    <property type="match status" value="1"/>
</dbReference>
<evidence type="ECO:0000313" key="7">
    <source>
        <dbReference type="EMBL" id="KAK4116026.1"/>
    </source>
</evidence>
<sequence length="381" mass="42285">MEKALKLITQLVGEARPEARQQVILALTNLIHSLETPDAMVQRIGGLVLQTSATVTAVDLGLFRLLAAAEGPVTVDSLAQKTSAEKPLLRRLLRFLAAIGMVDEVSKDTFAANHASRNMTAKIAEAGIKHYFYTVCPEYYALPDYLKNTGYKNPSDETHTAWHDAFKTDKGPFTWFSDHPDNMAYFNDYMASRRGPELSWLSVYPVRQEAANWSAGRPLYVNIGGNIGHQCAEFREKYPDIPGRVILQDLAHSIAAALPTPGVENMVHNFFEPQPVKGAKFYFLRGVCHNHPDHKVRQILEHTKAAMTSESVLLIDEIIPPEVGASLDATAHDMTMLAAFAGAERSEAQWKALFAEVGLRLVKTYLYNAPSYESVMDVRLA</sequence>
<dbReference type="PANTHER" id="PTHR43712">
    <property type="entry name" value="PUTATIVE (AFU_ORTHOLOGUE AFUA_4G14580)-RELATED"/>
    <property type="match status" value="1"/>
</dbReference>
<dbReference type="InterPro" id="IPR036388">
    <property type="entry name" value="WH-like_DNA-bd_sf"/>
</dbReference>
<keyword evidence="2" id="KW-0808">Transferase</keyword>
<evidence type="ECO:0000256" key="1">
    <source>
        <dbReference type="ARBA" id="ARBA00022603"/>
    </source>
</evidence>
<reference evidence="7" key="2">
    <citation type="submission" date="2023-05" db="EMBL/GenBank/DDBJ databases">
        <authorList>
            <consortium name="Lawrence Berkeley National Laboratory"/>
            <person name="Steindorff A."/>
            <person name="Hensen N."/>
            <person name="Bonometti L."/>
            <person name="Westerberg I."/>
            <person name="Brannstrom I.O."/>
            <person name="Guillou S."/>
            <person name="Cros-Aarteil S."/>
            <person name="Calhoun S."/>
            <person name="Haridas S."/>
            <person name="Kuo A."/>
            <person name="Mondo S."/>
            <person name="Pangilinan J."/>
            <person name="Riley R."/>
            <person name="Labutti K."/>
            <person name="Andreopoulos B."/>
            <person name="Lipzen A."/>
            <person name="Chen C."/>
            <person name="Yanf M."/>
            <person name="Daum C."/>
            <person name="Ng V."/>
            <person name="Clum A."/>
            <person name="Ohm R."/>
            <person name="Martin F."/>
            <person name="Silar P."/>
            <person name="Natvig D."/>
            <person name="Lalanne C."/>
            <person name="Gautier V."/>
            <person name="Ament-Velasquez S.L."/>
            <person name="Kruys A."/>
            <person name="Hutchinson M.I."/>
            <person name="Powell A.J."/>
            <person name="Barry K."/>
            <person name="Miller A.N."/>
            <person name="Grigoriev I.V."/>
            <person name="Debuchy R."/>
            <person name="Gladieux P."/>
            <person name="Thoren M.H."/>
            <person name="Johannesson H."/>
        </authorList>
    </citation>
    <scope>NUCLEOTIDE SEQUENCE</scope>
    <source>
        <strain evidence="7">CBS 508.74</strain>
    </source>
</reference>
<dbReference type="PANTHER" id="PTHR43712:SF4">
    <property type="entry name" value="O-METHYLTRANSFERASE DOMAIN-CONTAINING PROTEIN"/>
    <property type="match status" value="1"/>
</dbReference>
<name>A0AAN6TL19_9PEZI</name>
<dbReference type="InterPro" id="IPR001077">
    <property type="entry name" value="COMT_C"/>
</dbReference>
<dbReference type="InterPro" id="IPR036390">
    <property type="entry name" value="WH_DNA-bd_sf"/>
</dbReference>
<keyword evidence="8" id="KW-1185">Reference proteome</keyword>
<protein>
    <submittedName>
        <fullName evidence="7">S-adenosyl-L-methionine-dependent methyltransferase</fullName>
    </submittedName>
</protein>
<comment type="caution">
    <text evidence="7">The sequence shown here is derived from an EMBL/GenBank/DDBJ whole genome shotgun (WGS) entry which is preliminary data.</text>
</comment>
<evidence type="ECO:0000256" key="4">
    <source>
        <dbReference type="PIRSR" id="PIRSR005739-1"/>
    </source>
</evidence>
<accession>A0AAN6TL19</accession>
<proteinExistence type="predicted"/>
<dbReference type="Gene3D" id="1.10.10.10">
    <property type="entry name" value="Winged helix-like DNA-binding domain superfamily/Winged helix DNA-binding domain"/>
    <property type="match status" value="1"/>
</dbReference>
<dbReference type="Pfam" id="PF08100">
    <property type="entry name" value="Dimerisation"/>
    <property type="match status" value="1"/>
</dbReference>
<organism evidence="7 8">
    <name type="scientific">Canariomyces notabilis</name>
    <dbReference type="NCBI Taxonomy" id="2074819"/>
    <lineage>
        <taxon>Eukaryota</taxon>
        <taxon>Fungi</taxon>
        <taxon>Dikarya</taxon>
        <taxon>Ascomycota</taxon>
        <taxon>Pezizomycotina</taxon>
        <taxon>Sordariomycetes</taxon>
        <taxon>Sordariomycetidae</taxon>
        <taxon>Sordariales</taxon>
        <taxon>Chaetomiaceae</taxon>
        <taxon>Canariomyces</taxon>
    </lineage>
</organism>
<dbReference type="GO" id="GO:0046983">
    <property type="term" value="F:protein dimerization activity"/>
    <property type="evidence" value="ECO:0007669"/>
    <property type="project" value="InterPro"/>
</dbReference>
<dbReference type="Pfam" id="PF00891">
    <property type="entry name" value="Methyltransf_2"/>
    <property type="match status" value="1"/>
</dbReference>
<evidence type="ECO:0000259" key="6">
    <source>
        <dbReference type="Pfam" id="PF08100"/>
    </source>
</evidence>
<gene>
    <name evidence="7" type="ORF">N656DRAFT_774212</name>
</gene>
<dbReference type="EMBL" id="MU853333">
    <property type="protein sequence ID" value="KAK4116026.1"/>
    <property type="molecule type" value="Genomic_DNA"/>
</dbReference>
<keyword evidence="3" id="KW-0949">S-adenosyl-L-methionine</keyword>
<feature type="domain" description="O-methyltransferase C-terminal" evidence="5">
    <location>
        <begin position="216"/>
        <end position="359"/>
    </location>
</feature>
<dbReference type="Proteomes" id="UP001302812">
    <property type="component" value="Unassembled WGS sequence"/>
</dbReference>
<dbReference type="SUPFAM" id="SSF46785">
    <property type="entry name" value="Winged helix' DNA-binding domain"/>
    <property type="match status" value="1"/>
</dbReference>
<dbReference type="InterPro" id="IPR016461">
    <property type="entry name" value="COMT-like"/>
</dbReference>
<dbReference type="AlphaFoldDB" id="A0AAN6TL19"/>